<evidence type="ECO:0000256" key="2">
    <source>
        <dbReference type="ARBA" id="ARBA00022475"/>
    </source>
</evidence>
<dbReference type="InterPro" id="IPR000917">
    <property type="entry name" value="Sulfatase_N"/>
</dbReference>
<dbReference type="OrthoDB" id="9786870at2"/>
<dbReference type="Gene3D" id="3.40.720.10">
    <property type="entry name" value="Alkaline Phosphatase, subunit A"/>
    <property type="match status" value="1"/>
</dbReference>
<organism evidence="8 9">
    <name type="scientific">Amnimonas aquatica</name>
    <dbReference type="NCBI Taxonomy" id="2094561"/>
    <lineage>
        <taxon>Bacteria</taxon>
        <taxon>Pseudomonadati</taxon>
        <taxon>Pseudomonadota</taxon>
        <taxon>Gammaproteobacteria</taxon>
        <taxon>Moraxellales</taxon>
        <taxon>Moraxellaceae</taxon>
        <taxon>Amnimonas</taxon>
    </lineage>
</organism>
<dbReference type="GO" id="GO:0009244">
    <property type="term" value="P:lipopolysaccharide core region biosynthetic process"/>
    <property type="evidence" value="ECO:0007669"/>
    <property type="project" value="TreeGrafter"/>
</dbReference>
<dbReference type="AlphaFoldDB" id="A0A2P6AQN5"/>
<dbReference type="InterPro" id="IPR058130">
    <property type="entry name" value="PEA_transf_C"/>
</dbReference>
<dbReference type="EMBL" id="PTQZ01000274">
    <property type="protein sequence ID" value="PQA32061.1"/>
    <property type="molecule type" value="Genomic_DNA"/>
</dbReference>
<keyword evidence="9" id="KW-1185">Reference proteome</keyword>
<evidence type="ECO:0000313" key="8">
    <source>
        <dbReference type="EMBL" id="PQA32061.1"/>
    </source>
</evidence>
<proteinExistence type="predicted"/>
<keyword evidence="3 8" id="KW-0808">Transferase</keyword>
<dbReference type="PANTHER" id="PTHR30443:SF0">
    <property type="entry name" value="PHOSPHOETHANOLAMINE TRANSFERASE EPTA"/>
    <property type="match status" value="1"/>
</dbReference>
<keyword evidence="4" id="KW-0812">Transmembrane</keyword>
<comment type="caution">
    <text evidence="8">The sequence shown here is derived from an EMBL/GenBank/DDBJ whole genome shotgun (WGS) entry which is preliminary data.</text>
</comment>
<evidence type="ECO:0000259" key="7">
    <source>
        <dbReference type="Pfam" id="PF00884"/>
    </source>
</evidence>
<comment type="subcellular location">
    <subcellularLocation>
        <location evidence="1">Cell membrane</location>
        <topology evidence="1">Multi-pass membrane protein</topology>
    </subcellularLocation>
</comment>
<feature type="non-terminal residue" evidence="8">
    <location>
        <position position="1"/>
    </location>
</feature>
<dbReference type="RefSeq" id="WP_158249320.1">
    <property type="nucleotide sequence ID" value="NZ_PTQZ01000274.1"/>
</dbReference>
<keyword evidence="2" id="KW-1003">Cell membrane</keyword>
<evidence type="ECO:0000256" key="6">
    <source>
        <dbReference type="ARBA" id="ARBA00023136"/>
    </source>
</evidence>
<keyword evidence="6" id="KW-0472">Membrane</keyword>
<dbReference type="Proteomes" id="UP000243900">
    <property type="component" value="Unassembled WGS sequence"/>
</dbReference>
<dbReference type="Pfam" id="PF00884">
    <property type="entry name" value="Sulfatase"/>
    <property type="match status" value="1"/>
</dbReference>
<reference evidence="9" key="1">
    <citation type="submission" date="2018-02" db="EMBL/GenBank/DDBJ databases">
        <title>Genome sequencing of Solimonas sp. HR-BB.</title>
        <authorList>
            <person name="Lee Y."/>
            <person name="Jeon C.O."/>
        </authorList>
    </citation>
    <scope>NUCLEOTIDE SEQUENCE [LARGE SCALE GENOMIC DNA]</scope>
    <source>
        <strain evidence="9">HR-E</strain>
    </source>
</reference>
<dbReference type="PANTHER" id="PTHR30443">
    <property type="entry name" value="INNER MEMBRANE PROTEIN"/>
    <property type="match status" value="1"/>
</dbReference>
<dbReference type="GO" id="GO:0016776">
    <property type="term" value="F:phosphotransferase activity, phosphate group as acceptor"/>
    <property type="evidence" value="ECO:0007669"/>
    <property type="project" value="TreeGrafter"/>
</dbReference>
<evidence type="ECO:0000313" key="9">
    <source>
        <dbReference type="Proteomes" id="UP000243900"/>
    </source>
</evidence>
<evidence type="ECO:0000256" key="4">
    <source>
        <dbReference type="ARBA" id="ARBA00022692"/>
    </source>
</evidence>
<evidence type="ECO:0000256" key="1">
    <source>
        <dbReference type="ARBA" id="ARBA00004651"/>
    </source>
</evidence>
<sequence>YPAAFRRYTPDCTTSALQNCSRQEIVNAYDNTIAYTDHVLAGIIDVLKAREDRYQTAFLYVSDHGESTGEHGLYLHGAPYLLAPSQQTHVPMVAWLSDGFSQAMGDGRACLARQRDAELSHDNLFPTMLGLLNIRTSVRAASLDISNDCRQPRLAQQEPADMAAIR</sequence>
<dbReference type="SUPFAM" id="SSF53649">
    <property type="entry name" value="Alkaline phosphatase-like"/>
    <property type="match status" value="1"/>
</dbReference>
<dbReference type="InterPro" id="IPR040423">
    <property type="entry name" value="PEA_transferase"/>
</dbReference>
<dbReference type="InterPro" id="IPR017850">
    <property type="entry name" value="Alkaline_phosphatase_core_sf"/>
</dbReference>
<feature type="domain" description="Sulfatase N-terminal" evidence="7">
    <location>
        <begin position="1"/>
        <end position="134"/>
    </location>
</feature>
<accession>A0A2P6AQN5</accession>
<dbReference type="CDD" id="cd16017">
    <property type="entry name" value="LptA"/>
    <property type="match status" value="1"/>
</dbReference>
<gene>
    <name evidence="8" type="ORF">C5O18_08975</name>
</gene>
<protein>
    <submittedName>
        <fullName evidence="8">Phosphoethanolamine transferase</fullName>
    </submittedName>
</protein>
<dbReference type="GO" id="GO:0005886">
    <property type="term" value="C:plasma membrane"/>
    <property type="evidence" value="ECO:0007669"/>
    <property type="project" value="UniProtKB-SubCell"/>
</dbReference>
<evidence type="ECO:0000256" key="3">
    <source>
        <dbReference type="ARBA" id="ARBA00022679"/>
    </source>
</evidence>
<keyword evidence="5" id="KW-1133">Transmembrane helix</keyword>
<evidence type="ECO:0000256" key="5">
    <source>
        <dbReference type="ARBA" id="ARBA00022989"/>
    </source>
</evidence>
<name>A0A2P6AQN5_9GAMM</name>